<protein>
    <submittedName>
        <fullName evidence="1">Uncharacterized protein</fullName>
    </submittedName>
</protein>
<name>A0A0S7XR42_9BACT</name>
<dbReference type="EMBL" id="LIZY01000003">
    <property type="protein sequence ID" value="KPJ64890.1"/>
    <property type="molecule type" value="Genomic_DNA"/>
</dbReference>
<dbReference type="AlphaFoldDB" id="A0A0S7XR42"/>
<gene>
    <name evidence="1" type="ORF">AMK68_00205</name>
</gene>
<organism evidence="1 2">
    <name type="scientific">candidate division KD3-62 bacterium DG_56</name>
    <dbReference type="NCBI Taxonomy" id="1704032"/>
    <lineage>
        <taxon>Bacteria</taxon>
        <taxon>candidate division KD3-62</taxon>
    </lineage>
</organism>
<evidence type="ECO:0000313" key="2">
    <source>
        <dbReference type="Proteomes" id="UP000052020"/>
    </source>
</evidence>
<reference evidence="1 2" key="1">
    <citation type="journal article" date="2015" name="Microbiome">
        <title>Genomic resolution of linkages in carbon, nitrogen, and sulfur cycling among widespread estuary sediment bacteria.</title>
        <authorList>
            <person name="Baker B.J."/>
            <person name="Lazar C.S."/>
            <person name="Teske A.P."/>
            <person name="Dick G.J."/>
        </authorList>
    </citation>
    <scope>NUCLEOTIDE SEQUENCE [LARGE SCALE GENOMIC DNA]</scope>
    <source>
        <strain evidence="1">DG_56</strain>
    </source>
</reference>
<sequence length="74" mass="8452">MLAGRPIWINIVLRSGGYHQRAGPWMAFNMIALTPPLTILRGFTWRLHEGPFWRTLRIQLLAIAVNADLMELAP</sequence>
<comment type="caution">
    <text evidence="1">The sequence shown here is derived from an EMBL/GenBank/DDBJ whole genome shotgun (WGS) entry which is preliminary data.</text>
</comment>
<accession>A0A0S7XR42</accession>
<evidence type="ECO:0000313" key="1">
    <source>
        <dbReference type="EMBL" id="KPJ64890.1"/>
    </source>
</evidence>
<proteinExistence type="predicted"/>
<dbReference type="Proteomes" id="UP000052020">
    <property type="component" value="Unassembled WGS sequence"/>
</dbReference>